<dbReference type="SUPFAM" id="SSF48452">
    <property type="entry name" value="TPR-like"/>
    <property type="match status" value="1"/>
</dbReference>
<proteinExistence type="predicted"/>
<name>A0ABV4WPU2_9CYAN</name>
<protein>
    <submittedName>
        <fullName evidence="4">Tetratricopeptide repeat protein</fullName>
    </submittedName>
</protein>
<gene>
    <name evidence="4" type="ORF">ACE1CA_21510</name>
</gene>
<evidence type="ECO:0000256" key="1">
    <source>
        <dbReference type="ARBA" id="ARBA00022737"/>
    </source>
</evidence>
<accession>A0ABV4WPU2</accession>
<dbReference type="Pfam" id="PF13414">
    <property type="entry name" value="TPR_11"/>
    <property type="match status" value="1"/>
</dbReference>
<dbReference type="Pfam" id="PF13181">
    <property type="entry name" value="TPR_8"/>
    <property type="match status" value="1"/>
</dbReference>
<dbReference type="PANTHER" id="PTHR44858">
    <property type="entry name" value="TETRATRICOPEPTIDE REPEAT PROTEIN 6"/>
    <property type="match status" value="1"/>
</dbReference>
<dbReference type="SMART" id="SM00028">
    <property type="entry name" value="TPR"/>
    <property type="match status" value="8"/>
</dbReference>
<dbReference type="PROSITE" id="PS50005">
    <property type="entry name" value="TPR"/>
    <property type="match status" value="5"/>
</dbReference>
<evidence type="ECO:0000313" key="4">
    <source>
        <dbReference type="EMBL" id="MFB2837111.1"/>
    </source>
</evidence>
<organism evidence="4 5">
    <name type="scientific">Floridaenema evergladense BLCC-F167</name>
    <dbReference type="NCBI Taxonomy" id="3153639"/>
    <lineage>
        <taxon>Bacteria</taxon>
        <taxon>Bacillati</taxon>
        <taxon>Cyanobacteriota</taxon>
        <taxon>Cyanophyceae</taxon>
        <taxon>Oscillatoriophycideae</taxon>
        <taxon>Aerosakkonematales</taxon>
        <taxon>Aerosakkonemataceae</taxon>
        <taxon>Floridanema</taxon>
        <taxon>Floridanema evergladense</taxon>
    </lineage>
</organism>
<reference evidence="4 5" key="1">
    <citation type="submission" date="2024-09" db="EMBL/GenBank/DDBJ databases">
        <title>Floridaenema gen nov. (Aerosakkonemataceae, Aerosakkonematales ord. nov., Cyanobacteria) from benthic tropical and subtropical fresh waters, with the description of four new species.</title>
        <authorList>
            <person name="Moretto J.A."/>
            <person name="Berthold D.E."/>
            <person name="Lefler F.W."/>
            <person name="Huang I.-S."/>
            <person name="Laughinghouse H. IV."/>
        </authorList>
    </citation>
    <scope>NUCLEOTIDE SEQUENCE [LARGE SCALE GENOMIC DNA]</scope>
    <source>
        <strain evidence="4 5">BLCC-F167</strain>
    </source>
</reference>
<keyword evidence="1" id="KW-0677">Repeat</keyword>
<dbReference type="Pfam" id="PF13432">
    <property type="entry name" value="TPR_16"/>
    <property type="match status" value="1"/>
</dbReference>
<keyword evidence="5" id="KW-1185">Reference proteome</keyword>
<dbReference type="Pfam" id="PF07719">
    <property type="entry name" value="TPR_2"/>
    <property type="match status" value="1"/>
</dbReference>
<feature type="repeat" description="TPR" evidence="3">
    <location>
        <begin position="203"/>
        <end position="236"/>
    </location>
</feature>
<comment type="caution">
    <text evidence="4">The sequence shown here is derived from an EMBL/GenBank/DDBJ whole genome shotgun (WGS) entry which is preliminary data.</text>
</comment>
<dbReference type="InterPro" id="IPR050498">
    <property type="entry name" value="Ycf3"/>
</dbReference>
<evidence type="ECO:0000313" key="5">
    <source>
        <dbReference type="Proteomes" id="UP001576780"/>
    </source>
</evidence>
<dbReference type="InterPro" id="IPR011990">
    <property type="entry name" value="TPR-like_helical_dom_sf"/>
</dbReference>
<dbReference type="PANTHER" id="PTHR44858:SF1">
    <property type="entry name" value="UDP-N-ACETYLGLUCOSAMINE--PEPTIDE N-ACETYLGLUCOSAMINYLTRANSFERASE SPINDLY-RELATED"/>
    <property type="match status" value="1"/>
</dbReference>
<dbReference type="InterPro" id="IPR019734">
    <property type="entry name" value="TPR_rpt"/>
</dbReference>
<dbReference type="PROSITE" id="PS50293">
    <property type="entry name" value="TPR_REGION"/>
    <property type="match status" value="1"/>
</dbReference>
<evidence type="ECO:0000256" key="2">
    <source>
        <dbReference type="ARBA" id="ARBA00022803"/>
    </source>
</evidence>
<dbReference type="Proteomes" id="UP001576780">
    <property type="component" value="Unassembled WGS sequence"/>
</dbReference>
<keyword evidence="2 3" id="KW-0802">TPR repeat</keyword>
<feature type="repeat" description="TPR" evidence="3">
    <location>
        <begin position="38"/>
        <end position="71"/>
    </location>
</feature>
<dbReference type="RefSeq" id="WP_413279468.1">
    <property type="nucleotide sequence ID" value="NZ_JBHFNT010000195.1"/>
</dbReference>
<dbReference type="InterPro" id="IPR013105">
    <property type="entry name" value="TPR_2"/>
</dbReference>
<feature type="repeat" description="TPR" evidence="3">
    <location>
        <begin position="271"/>
        <end position="304"/>
    </location>
</feature>
<feature type="repeat" description="TPR" evidence="3">
    <location>
        <begin position="4"/>
        <end position="37"/>
    </location>
</feature>
<dbReference type="Gene3D" id="1.25.40.10">
    <property type="entry name" value="Tetratricopeptide repeat domain"/>
    <property type="match status" value="3"/>
</dbReference>
<sequence length="427" mass="49260">MDREQEFYNRGLEKAQAGDFVEAVREFDRVLRINPQFVEAYYKRGRCRFELGDTTGALVDYNQALQLQPERTEIYLSRGLTKLALKDNAGALADAEQSLKLNHNLAAAYSLQGTALRRLGNLAEAIACFKQAANIYLAEKDKQNCQRCIDNITEIQAEQNRAKTALATHTNFYYQVLQKVQRGELRQAWEDLNWLIQTDPNDAQAHSYRGMVLSKLGYHQQAIADLNKALQLNTQNLQAYSYRAIVRIEIGDYGGAINDCNQALQIDPNYIDAYIYRGNAHHKSANHHLAIEDYSRVIKEKSDDPQAYYHRAAARLDFEDLKGAIDDYQQAANIYFNRGDWQKYREALDQIKKVQSRPQRSPRKDSSDYFSQAKSTSLTELQNQLIRLVGGYRDIADRLVDIARYKYPGMPEEWYWEKAIQDLENDR</sequence>
<evidence type="ECO:0000256" key="3">
    <source>
        <dbReference type="PROSITE-ProRule" id="PRU00339"/>
    </source>
</evidence>
<feature type="repeat" description="TPR" evidence="3">
    <location>
        <begin position="237"/>
        <end position="270"/>
    </location>
</feature>
<dbReference type="EMBL" id="JBHFNT010000195">
    <property type="protein sequence ID" value="MFB2837111.1"/>
    <property type="molecule type" value="Genomic_DNA"/>
</dbReference>